<evidence type="ECO:0000313" key="2">
    <source>
        <dbReference type="EMBL" id="THH17307.1"/>
    </source>
</evidence>
<keyword evidence="3" id="KW-1185">Reference proteome</keyword>
<organism evidence="2 3">
    <name type="scientific">Bondarzewia mesenterica</name>
    <dbReference type="NCBI Taxonomy" id="1095465"/>
    <lineage>
        <taxon>Eukaryota</taxon>
        <taxon>Fungi</taxon>
        <taxon>Dikarya</taxon>
        <taxon>Basidiomycota</taxon>
        <taxon>Agaricomycotina</taxon>
        <taxon>Agaricomycetes</taxon>
        <taxon>Russulales</taxon>
        <taxon>Bondarzewiaceae</taxon>
        <taxon>Bondarzewia</taxon>
    </lineage>
</organism>
<sequence>MNRALTRQIDASGGGRSAPLQFLYCRINDPDPHTNPQPSGKQDIRTKAKLSNTKPKQHHGTTPESAEDGDEEWRDDIKGGKHSDREIDNSLHRERSSRVVRDSEKCYQDMMAYSVRGSGMGRG</sequence>
<feature type="compositionally biased region" description="Polar residues" evidence="1">
    <location>
        <begin position="49"/>
        <end position="64"/>
    </location>
</feature>
<dbReference type="AlphaFoldDB" id="A0A4S4LYW6"/>
<reference evidence="2 3" key="1">
    <citation type="submission" date="2019-02" db="EMBL/GenBank/DDBJ databases">
        <title>Genome sequencing of the rare red list fungi Bondarzewia mesenterica.</title>
        <authorList>
            <person name="Buettner E."/>
            <person name="Kellner H."/>
        </authorList>
    </citation>
    <scope>NUCLEOTIDE SEQUENCE [LARGE SCALE GENOMIC DNA]</scope>
    <source>
        <strain evidence="2 3">DSM 108281</strain>
    </source>
</reference>
<comment type="caution">
    <text evidence="2">The sequence shown here is derived from an EMBL/GenBank/DDBJ whole genome shotgun (WGS) entry which is preliminary data.</text>
</comment>
<evidence type="ECO:0000256" key="1">
    <source>
        <dbReference type="SAM" id="MobiDB-lite"/>
    </source>
</evidence>
<accession>A0A4S4LYW6</accession>
<proteinExistence type="predicted"/>
<protein>
    <submittedName>
        <fullName evidence="2">Uncharacterized protein</fullName>
    </submittedName>
</protein>
<feature type="region of interest" description="Disordered" evidence="1">
    <location>
        <begin position="26"/>
        <end position="102"/>
    </location>
</feature>
<gene>
    <name evidence="2" type="ORF">EW146_g3471</name>
</gene>
<feature type="compositionally biased region" description="Basic and acidic residues" evidence="1">
    <location>
        <begin position="75"/>
        <end position="102"/>
    </location>
</feature>
<feature type="compositionally biased region" description="Acidic residues" evidence="1">
    <location>
        <begin position="65"/>
        <end position="74"/>
    </location>
</feature>
<dbReference type="Proteomes" id="UP000310158">
    <property type="component" value="Unassembled WGS sequence"/>
</dbReference>
<evidence type="ECO:0000313" key="3">
    <source>
        <dbReference type="Proteomes" id="UP000310158"/>
    </source>
</evidence>
<name>A0A4S4LYW6_9AGAM</name>
<dbReference type="EMBL" id="SGPL01000116">
    <property type="protein sequence ID" value="THH17307.1"/>
    <property type="molecule type" value="Genomic_DNA"/>
</dbReference>